<evidence type="ECO:0000256" key="2">
    <source>
        <dbReference type="ARBA" id="ARBA00009040"/>
    </source>
</evidence>
<feature type="region of interest" description="Disordered" evidence="10">
    <location>
        <begin position="1195"/>
        <end position="1228"/>
    </location>
</feature>
<dbReference type="Pfam" id="PF02364">
    <property type="entry name" value="Glucan_synthase"/>
    <property type="match status" value="1"/>
</dbReference>
<feature type="compositionally biased region" description="Pro residues" evidence="10">
    <location>
        <begin position="1198"/>
        <end position="1211"/>
    </location>
</feature>
<feature type="transmembrane region" description="Helical" evidence="11">
    <location>
        <begin position="559"/>
        <end position="576"/>
    </location>
</feature>
<keyword evidence="4" id="KW-0328">Glycosyltransferase</keyword>
<feature type="compositionally biased region" description="Low complexity" evidence="10">
    <location>
        <begin position="1401"/>
        <end position="1424"/>
    </location>
</feature>
<feature type="transmembrane region" description="Helical" evidence="11">
    <location>
        <begin position="2421"/>
        <end position="2440"/>
    </location>
</feature>
<comment type="catalytic activity">
    <reaction evidence="9">
        <text>[(1-&gt;3)-beta-D-glucosyl](n) + UDP-alpha-D-glucose = [(1-&gt;3)-beta-D-glucosyl](n+1) + UDP + H(+)</text>
        <dbReference type="Rhea" id="RHEA:21476"/>
        <dbReference type="Rhea" id="RHEA-COMP:11146"/>
        <dbReference type="Rhea" id="RHEA-COMP:14303"/>
        <dbReference type="ChEBI" id="CHEBI:15378"/>
        <dbReference type="ChEBI" id="CHEBI:37671"/>
        <dbReference type="ChEBI" id="CHEBI:58223"/>
        <dbReference type="ChEBI" id="CHEBI:58885"/>
        <dbReference type="EC" id="2.4.1.34"/>
    </reaction>
</comment>
<feature type="compositionally biased region" description="Low complexity" evidence="10">
    <location>
        <begin position="1433"/>
        <end position="1446"/>
    </location>
</feature>
<feature type="transmembrane region" description="Helical" evidence="11">
    <location>
        <begin position="588"/>
        <end position="604"/>
    </location>
</feature>
<feature type="transmembrane region" description="Helical" evidence="11">
    <location>
        <begin position="2032"/>
        <end position="2060"/>
    </location>
</feature>
<feature type="transmembrane region" description="Helical" evidence="11">
    <location>
        <begin position="2346"/>
        <end position="2365"/>
    </location>
</feature>
<evidence type="ECO:0000256" key="8">
    <source>
        <dbReference type="ARBA" id="ARBA00023136"/>
    </source>
</evidence>
<dbReference type="PANTHER" id="PTHR12741:SF48">
    <property type="entry name" value="1,3-BETA-GLUCAN SYNTHASE COMPONENT FKS1-RELATED"/>
    <property type="match status" value="1"/>
</dbReference>
<feature type="transmembrane region" description="Helical" evidence="11">
    <location>
        <begin position="454"/>
        <end position="477"/>
    </location>
</feature>
<evidence type="ECO:0000256" key="3">
    <source>
        <dbReference type="ARBA" id="ARBA00012589"/>
    </source>
</evidence>
<feature type="compositionally biased region" description="Low complexity" evidence="10">
    <location>
        <begin position="1347"/>
        <end position="1361"/>
    </location>
</feature>
<sequence length="2487" mass="275689">MGSGFQEKPESPASNDCSSGGQTTSSGTNVIDLQDGTLFNVPLGGPRHAEVARLSVIARQVLDTVCGRQGGSCVWDSAAQRYGFQADNVANQKEDVTMTLINMVLRDEPPRSFLAPPSPPEERADAGHTQRSSSGAVTPSVYQQVLVVYHEKVFRNYRRWCSFLGLKAFPLHPPHAAVSSDPSVAFRHLSQDIALYRLVWGEAANLRHCPELLCFIFHWLSTDWTVALSSGGGHGHAASPTPPFIDAISPLVQKMWDEMRKPTDNNGRLNYDDWNELCWNKCVVSAKVFMGPWRGQLLEALVPKRSAARKTFVEQRSYLTVLLAFSRIYSFNIITFFLLITLAVDQRERWASREGRPLSSSFSSLSSLGRPSAWLACTLVIAMALGGLKELLELCLSPSRPLNGARSCGAVLVALLTLQRTARALASLLRLVFAGAGLYAFTNDNTHPWLSWNGMVTFPFLCFYVLHWSVYVWAAVLKGISRASRVLEGACERLVHWAAVRHFTANVLSAAEEPGHIVRYSLFWLVVWGAKLTFSYFYICNPLLGATSLLWQLPVDVSSSVGASVIKALMVLAVWLPTLVRYFWDTQLFYAILQAIWSSVAAYLRKVALVRNPSLVQRLFHSLPLQYERILTEEAAGGFKLITDTTKTPSAAGATCTILSCGGRLCCCRRRRAAMISPGNKRRPLPPIPVGQLVSGHLSQSVWRYFSSCWPPPVYTRSSKPYQVALNALRVEYSSQQGDHQVAHPHPHPPTNMICPQPPDLTLAVTPLSVGVSRNVSPAAVLRRVGGAATGRIRLGDFTPCYTPIHPHIRRRLSTGGMADPHHPHHHSGTQTLSGGNRRGQRAAGGWARRRDNITGAAAAGGVTARHSDADESSGPVLQYMPIRRFAYFWNELIETFRQEDLLCHDERRGLQFNELPLLTFNSWRDFWRGEAHDDHPLAGGVVVQWQESEVRYPVMFYASVVHRFLEQCGVQQEKVKDIWQRFAHKRSACGRLEYHLRSLVRSFLSREFPFSLQPTAPDKGRSPLMGWCLKRTARGAGGPPVAHQEAKQLNLMGAEGTTAVLHAFALLEIFQALCLYLSRSFQHGWRCVDAMHKIWHRLTECPVLLSRLDLTALQALQPILTDIFLISQSLDPPPDMRRRLAHCNAHLRAALKSFVLPLGTHLPHIDQGKGQLAFRELRQFTDTVDKCFDGCFKHAQPPSPCPTRPRPDPPTGAGRGGGGGVEAGGSELPAQLTHPFELTDDVRWDTPTPTPTSHSHHNEQQQQEQQSSMPLFGTGGVSRGSAEDASRVRSGSTMVASSSGRGDTHLSSDDLMIAVDAGMDQQDTPALPHTSAIGSHFPPATAFRRPGPTTPMAAAAAAPPDSCCHGTTGTRPSASESSGSSLLPGQPHRDPSRRVGGGVSSSRGGASSSSPSRVGASGSSGVGTHNGRDPPTDGSVPGPTSGSPSWRRDLDTCLALYYRRAYRILTATKFDLGTSEARRRLKYFMTSMFMDMPEAPSVAKAMSLTTLIPYYEEDAWLPLDELYKTTSEGVTKLEFLQSLYPSEWQNFLERKDPDGLLYSCSSQLSQDDISEEELRKNYFDVYERLNGNLVALDDFRDALQQWASFRGQTLCRTIRGVLYNTQALQLQAYVEEQLLTHNHRQWSRSAAGGEGAGTGPLDDCVGQGLPGGATPPMHLSRDRNQLSIDDEHRLCWESIAPLGGDRALEPHETAPCHIWRESNRVKAYQRDPYALALSVLKYQLCVAAQVFGRDLVDQTGDSRAALRVKGLVDMLQQHHLTLRVACIEEALVAGVLRKASVFYKWCPVAGRLERVYRILLPHVDTGDGTNPLPAIGEGKPENQNAAMIFTRGELLQTIDMNMDSYFEEALKLRNLTQEFAMDRHMAILGFREHVFTDNVSAISQYMAMQETCFTTMAQRHLDAPLRVRLHYGHPDIFCRAFVATCGSCSKASLAIHVSEDIFAGYNAMSRGLTVKHVDYCQVGKGRDNGLAQVFTFERKIAQGNGEQVLTRDVRRLADTLDPIKLCSIYHSGPGFFINGVLSLCGVFMALYGKLFLSVVILYYTAADADGEDGDAAPFATIGGAHHTRMQHKAFETTSIMMGFEYPYLYILPLFFMIAVERGLGKACEALVWLPLKMAPLYYAWSLGTKASYLDSALLFGGARYVATGRGFAIEHEGFTGLWRLYFPSHFEPALELSFLAIFYYVLARPSLAMYLRETWSIHLLSLSFLYTPFIFNPLGFDYTRLKADFKEWQDWMHCSDPFDSRRSWYAWWRVTQHPKTFASTVNRLIILIRLARFALWIGVITVVMSVRTSLPCAAFYLLFMLTGVALIGLFVFLQDVRLVDPHTHRVTILASGSVMGVLVCWAALARGWPCAVLDVFFVGCLAVLHVYGGLQVCIYCLSNLFDGLLPNYTTAGWVTRTMRLLHLTLGYVIFAPPFILAAITTPSALQGRILFNGQWLNILKLGIMEKGQACKKALIARKHPMAGSLV</sequence>
<organism evidence="13 14">
    <name type="scientific">Vitrella brassicaformis (strain CCMP3155)</name>
    <dbReference type="NCBI Taxonomy" id="1169540"/>
    <lineage>
        <taxon>Eukaryota</taxon>
        <taxon>Sar</taxon>
        <taxon>Alveolata</taxon>
        <taxon>Colpodellida</taxon>
        <taxon>Vitrellaceae</taxon>
        <taxon>Vitrella</taxon>
    </lineage>
</organism>
<keyword evidence="7 11" id="KW-1133">Transmembrane helix</keyword>
<reference evidence="13 14" key="1">
    <citation type="submission" date="2014-11" db="EMBL/GenBank/DDBJ databases">
        <authorList>
            <person name="Zhu J."/>
            <person name="Qi W."/>
            <person name="Song R."/>
        </authorList>
    </citation>
    <scope>NUCLEOTIDE SEQUENCE [LARGE SCALE GENOMIC DNA]</scope>
</reference>
<dbReference type="OrthoDB" id="417272at2759"/>
<feature type="compositionally biased region" description="Low complexity" evidence="10">
    <location>
        <begin position="18"/>
        <end position="28"/>
    </location>
</feature>
<dbReference type="Pfam" id="PF14288">
    <property type="entry name" value="FKS1_dom1"/>
    <property type="match status" value="1"/>
</dbReference>
<keyword evidence="5" id="KW-0808">Transferase</keyword>
<dbReference type="Proteomes" id="UP000041254">
    <property type="component" value="Unassembled WGS sequence"/>
</dbReference>
<protein>
    <recommendedName>
        <fullName evidence="3">1,3-beta-glucan synthase</fullName>
        <ecNumber evidence="3">2.4.1.34</ecNumber>
    </recommendedName>
</protein>
<feature type="compositionally biased region" description="Polar residues" evidence="10">
    <location>
        <begin position="1290"/>
        <end position="1302"/>
    </location>
</feature>
<feature type="region of interest" description="Disordered" evidence="10">
    <location>
        <begin position="815"/>
        <end position="851"/>
    </location>
</feature>
<dbReference type="SMART" id="SM01205">
    <property type="entry name" value="FKS1_dom1"/>
    <property type="match status" value="1"/>
</dbReference>
<feature type="compositionally biased region" description="Gly residues" evidence="10">
    <location>
        <begin position="1214"/>
        <end position="1224"/>
    </location>
</feature>
<evidence type="ECO:0000256" key="11">
    <source>
        <dbReference type="SAM" id="Phobius"/>
    </source>
</evidence>
<evidence type="ECO:0000256" key="5">
    <source>
        <dbReference type="ARBA" id="ARBA00022679"/>
    </source>
</evidence>
<feature type="region of interest" description="Disordered" evidence="10">
    <location>
        <begin position="1"/>
        <end position="30"/>
    </location>
</feature>
<dbReference type="VEuPathDB" id="CryptoDB:Vbra_7034"/>
<feature type="transmembrane region" description="Helical" evidence="11">
    <location>
        <begin position="2096"/>
        <end position="2116"/>
    </location>
</feature>
<proteinExistence type="inferred from homology"/>
<accession>A0A0G4ED60</accession>
<feature type="transmembrane region" description="Helical" evidence="11">
    <location>
        <begin position="2186"/>
        <end position="2204"/>
    </location>
</feature>
<dbReference type="InterPro" id="IPR026899">
    <property type="entry name" value="FKS1-like_dom1"/>
</dbReference>
<dbReference type="GO" id="GO:0000148">
    <property type="term" value="C:1,3-beta-D-glucan synthase complex"/>
    <property type="evidence" value="ECO:0007669"/>
    <property type="project" value="InterPro"/>
</dbReference>
<keyword evidence="6 11" id="KW-0812">Transmembrane</keyword>
<dbReference type="EC" id="2.4.1.34" evidence="3"/>
<evidence type="ECO:0000313" key="13">
    <source>
        <dbReference type="EMBL" id="CEL93276.1"/>
    </source>
</evidence>
<evidence type="ECO:0000313" key="14">
    <source>
        <dbReference type="Proteomes" id="UP000041254"/>
    </source>
</evidence>
<gene>
    <name evidence="13" type="ORF">Vbra_7034</name>
</gene>
<evidence type="ECO:0000256" key="9">
    <source>
        <dbReference type="ARBA" id="ARBA00047777"/>
    </source>
</evidence>
<evidence type="ECO:0000256" key="6">
    <source>
        <dbReference type="ARBA" id="ARBA00022692"/>
    </source>
</evidence>
<dbReference type="EMBL" id="CDMY01000153">
    <property type="protein sequence ID" value="CEL93276.1"/>
    <property type="molecule type" value="Genomic_DNA"/>
</dbReference>
<feature type="region of interest" description="Disordered" evidence="10">
    <location>
        <begin position="1327"/>
        <end position="1446"/>
    </location>
</feature>
<dbReference type="InterPro" id="IPR003440">
    <property type="entry name" value="Glyco_trans_48_dom"/>
</dbReference>
<feature type="transmembrane region" description="Helical" evidence="11">
    <location>
        <begin position="522"/>
        <end position="539"/>
    </location>
</feature>
<dbReference type="InParanoid" id="A0A0G4ED60"/>
<name>A0A0G4ED60_VITBC</name>
<feature type="transmembrane region" description="Helical" evidence="11">
    <location>
        <begin position="2216"/>
        <end position="2237"/>
    </location>
</feature>
<evidence type="ECO:0000256" key="7">
    <source>
        <dbReference type="ARBA" id="ARBA00022989"/>
    </source>
</evidence>
<keyword evidence="8 11" id="KW-0472">Membrane</keyword>
<feature type="region of interest" description="Disordered" evidence="10">
    <location>
        <begin position="1242"/>
        <end position="1307"/>
    </location>
</feature>
<feature type="transmembrane region" description="Helical" evidence="11">
    <location>
        <begin position="425"/>
        <end position="442"/>
    </location>
</feature>
<comment type="similarity">
    <text evidence="2">Belongs to the glycosyltransferase 48 family.</text>
</comment>
<feature type="transmembrane region" description="Helical" evidence="11">
    <location>
        <begin position="2314"/>
        <end position="2334"/>
    </location>
</feature>
<evidence type="ECO:0000256" key="10">
    <source>
        <dbReference type="SAM" id="MobiDB-lite"/>
    </source>
</evidence>
<dbReference type="PANTHER" id="PTHR12741">
    <property type="entry name" value="LYST-INTERACTING PROTEIN LIP5 DOPAMINE RESPONSIVE PROTEIN DRG-1"/>
    <property type="match status" value="1"/>
</dbReference>
<keyword evidence="14" id="KW-1185">Reference proteome</keyword>
<comment type="subcellular location">
    <subcellularLocation>
        <location evidence="1">Membrane</location>
        <topology evidence="1">Multi-pass membrane protein</topology>
    </subcellularLocation>
</comment>
<feature type="domain" description="1,3-beta-glucan synthase component FKS1-like" evidence="12">
    <location>
        <begin position="187"/>
        <end position="291"/>
    </location>
</feature>
<dbReference type="STRING" id="1169540.A0A0G4ED60"/>
<evidence type="ECO:0000259" key="12">
    <source>
        <dbReference type="SMART" id="SM01205"/>
    </source>
</evidence>
<dbReference type="PhylomeDB" id="A0A0G4ED60"/>
<dbReference type="GO" id="GO:0006075">
    <property type="term" value="P:(1-&gt;3)-beta-D-glucan biosynthetic process"/>
    <property type="evidence" value="ECO:0007669"/>
    <property type="project" value="InterPro"/>
</dbReference>
<feature type="region of interest" description="Disordered" evidence="10">
    <location>
        <begin position="109"/>
        <end position="136"/>
    </location>
</feature>
<evidence type="ECO:0000256" key="4">
    <source>
        <dbReference type="ARBA" id="ARBA00022676"/>
    </source>
</evidence>
<feature type="transmembrane region" description="Helical" evidence="11">
    <location>
        <begin position="2377"/>
        <end position="2401"/>
    </location>
</feature>
<dbReference type="GO" id="GO:0003843">
    <property type="term" value="F:1,3-beta-D-glucan synthase activity"/>
    <property type="evidence" value="ECO:0007669"/>
    <property type="project" value="UniProtKB-EC"/>
</dbReference>
<dbReference type="GO" id="GO:0005886">
    <property type="term" value="C:plasma membrane"/>
    <property type="evidence" value="ECO:0007669"/>
    <property type="project" value="TreeGrafter"/>
</dbReference>
<feature type="transmembrane region" description="Helical" evidence="11">
    <location>
        <begin position="2285"/>
        <end position="2307"/>
    </location>
</feature>
<evidence type="ECO:0000256" key="1">
    <source>
        <dbReference type="ARBA" id="ARBA00004141"/>
    </source>
</evidence>
<feature type="transmembrane region" description="Helical" evidence="11">
    <location>
        <begin position="318"/>
        <end position="344"/>
    </location>
</feature>